<organism evidence="2 3">
    <name type="scientific">Gossypium australe</name>
    <dbReference type="NCBI Taxonomy" id="47621"/>
    <lineage>
        <taxon>Eukaryota</taxon>
        <taxon>Viridiplantae</taxon>
        <taxon>Streptophyta</taxon>
        <taxon>Embryophyta</taxon>
        <taxon>Tracheophyta</taxon>
        <taxon>Spermatophyta</taxon>
        <taxon>Magnoliopsida</taxon>
        <taxon>eudicotyledons</taxon>
        <taxon>Gunneridae</taxon>
        <taxon>Pentapetalae</taxon>
        <taxon>rosids</taxon>
        <taxon>malvids</taxon>
        <taxon>Malvales</taxon>
        <taxon>Malvaceae</taxon>
        <taxon>Malvoideae</taxon>
        <taxon>Gossypium</taxon>
    </lineage>
</organism>
<dbReference type="EMBL" id="SMMG02000005">
    <property type="protein sequence ID" value="KAA3472276.1"/>
    <property type="molecule type" value="Genomic_DNA"/>
</dbReference>
<sequence>MGVRKMGTCILLRNHTLFSIILFCCYLIAAIPFFPLYSCTVKEMEMMCSEWGKDMFCYMICSYIKSGDPQA</sequence>
<keyword evidence="3" id="KW-1185">Reference proteome</keyword>
<keyword evidence="1" id="KW-1133">Transmembrane helix</keyword>
<comment type="caution">
    <text evidence="2">The sequence shown here is derived from an EMBL/GenBank/DDBJ whole genome shotgun (WGS) entry which is preliminary data.</text>
</comment>
<accession>A0A5B6VSQ8</accession>
<dbReference type="Proteomes" id="UP000325315">
    <property type="component" value="Unassembled WGS sequence"/>
</dbReference>
<evidence type="ECO:0000313" key="2">
    <source>
        <dbReference type="EMBL" id="KAA3472276.1"/>
    </source>
</evidence>
<evidence type="ECO:0000313" key="3">
    <source>
        <dbReference type="Proteomes" id="UP000325315"/>
    </source>
</evidence>
<gene>
    <name evidence="2" type="ORF">EPI10_022770</name>
</gene>
<name>A0A5B6VSQ8_9ROSI</name>
<keyword evidence="1" id="KW-0812">Transmembrane</keyword>
<reference evidence="3" key="1">
    <citation type="journal article" date="2019" name="Plant Biotechnol. J.">
        <title>Genome sequencing of the Australian wild diploid species Gossypium australe highlights disease resistance and delayed gland morphogenesis.</title>
        <authorList>
            <person name="Cai Y."/>
            <person name="Cai X."/>
            <person name="Wang Q."/>
            <person name="Wang P."/>
            <person name="Zhang Y."/>
            <person name="Cai C."/>
            <person name="Xu Y."/>
            <person name="Wang K."/>
            <person name="Zhou Z."/>
            <person name="Wang C."/>
            <person name="Geng S."/>
            <person name="Li B."/>
            <person name="Dong Q."/>
            <person name="Hou Y."/>
            <person name="Wang H."/>
            <person name="Ai P."/>
            <person name="Liu Z."/>
            <person name="Yi F."/>
            <person name="Sun M."/>
            <person name="An G."/>
            <person name="Cheng J."/>
            <person name="Zhang Y."/>
            <person name="Shi Q."/>
            <person name="Xie Y."/>
            <person name="Shi X."/>
            <person name="Chang Y."/>
            <person name="Huang F."/>
            <person name="Chen Y."/>
            <person name="Hong S."/>
            <person name="Mi L."/>
            <person name="Sun Q."/>
            <person name="Zhang L."/>
            <person name="Zhou B."/>
            <person name="Peng R."/>
            <person name="Zhang X."/>
            <person name="Liu F."/>
        </authorList>
    </citation>
    <scope>NUCLEOTIDE SEQUENCE [LARGE SCALE GENOMIC DNA]</scope>
    <source>
        <strain evidence="3">cv. PA1801</strain>
    </source>
</reference>
<dbReference type="AlphaFoldDB" id="A0A5B6VSQ8"/>
<keyword evidence="1" id="KW-0472">Membrane</keyword>
<evidence type="ECO:0000256" key="1">
    <source>
        <dbReference type="SAM" id="Phobius"/>
    </source>
</evidence>
<proteinExistence type="predicted"/>
<protein>
    <submittedName>
        <fullName evidence="2">Uncharacterized protein</fullName>
    </submittedName>
</protein>
<feature type="transmembrane region" description="Helical" evidence="1">
    <location>
        <begin position="16"/>
        <end position="37"/>
    </location>
</feature>